<keyword evidence="6" id="KW-0408">Iron</keyword>
<evidence type="ECO:0000256" key="6">
    <source>
        <dbReference type="ARBA" id="ARBA00023004"/>
    </source>
</evidence>
<dbReference type="RefSeq" id="WP_264946333.1">
    <property type="nucleotide sequence ID" value="NZ_JAPDRA010000012.1"/>
</dbReference>
<evidence type="ECO:0000256" key="3">
    <source>
        <dbReference type="ARBA" id="ARBA00022452"/>
    </source>
</evidence>
<comment type="similarity">
    <text evidence="11 12">Belongs to the TonB-dependent receptor family.</text>
</comment>
<feature type="chain" id="PRO_5045929211" evidence="13">
    <location>
        <begin position="30"/>
        <end position="749"/>
    </location>
</feature>
<evidence type="ECO:0000313" key="17">
    <source>
        <dbReference type="Proteomes" id="UP001596977"/>
    </source>
</evidence>
<evidence type="ECO:0000256" key="4">
    <source>
        <dbReference type="ARBA" id="ARBA00022496"/>
    </source>
</evidence>
<dbReference type="Gene3D" id="2.40.170.20">
    <property type="entry name" value="TonB-dependent receptor, beta-barrel domain"/>
    <property type="match status" value="1"/>
</dbReference>
<keyword evidence="4" id="KW-0410">Iron transport</keyword>
<protein>
    <submittedName>
        <fullName evidence="16">TonB-dependent receptor</fullName>
    </submittedName>
</protein>
<evidence type="ECO:0000256" key="10">
    <source>
        <dbReference type="ARBA" id="ARBA00023237"/>
    </source>
</evidence>
<evidence type="ECO:0000259" key="14">
    <source>
        <dbReference type="Pfam" id="PF00593"/>
    </source>
</evidence>
<feature type="domain" description="TonB-dependent receptor-like beta-barrel" evidence="14">
    <location>
        <begin position="306"/>
        <end position="709"/>
    </location>
</feature>
<evidence type="ECO:0000256" key="13">
    <source>
        <dbReference type="SAM" id="SignalP"/>
    </source>
</evidence>
<gene>
    <name evidence="16" type="ORF">ACFQ1E_18510</name>
</gene>
<dbReference type="InterPro" id="IPR039426">
    <property type="entry name" value="TonB-dep_rcpt-like"/>
</dbReference>
<keyword evidence="13" id="KW-0732">Signal</keyword>
<dbReference type="InterPro" id="IPR012910">
    <property type="entry name" value="Plug_dom"/>
</dbReference>
<comment type="subcellular location">
    <subcellularLocation>
        <location evidence="1 11">Cell outer membrane</location>
        <topology evidence="1 11">Multi-pass membrane protein</topology>
    </subcellularLocation>
</comment>
<evidence type="ECO:0000313" key="16">
    <source>
        <dbReference type="EMBL" id="MFD0948337.1"/>
    </source>
</evidence>
<dbReference type="Proteomes" id="UP001596977">
    <property type="component" value="Unassembled WGS sequence"/>
</dbReference>
<dbReference type="Pfam" id="PF07715">
    <property type="entry name" value="Plug"/>
    <property type="match status" value="1"/>
</dbReference>
<feature type="signal peptide" evidence="13">
    <location>
        <begin position="1"/>
        <end position="29"/>
    </location>
</feature>
<keyword evidence="2 11" id="KW-0813">Transport</keyword>
<dbReference type="PROSITE" id="PS52016">
    <property type="entry name" value="TONB_DEPENDENT_REC_3"/>
    <property type="match status" value="1"/>
</dbReference>
<accession>A0ABW3HFP1</accession>
<evidence type="ECO:0000256" key="7">
    <source>
        <dbReference type="ARBA" id="ARBA00023065"/>
    </source>
</evidence>
<dbReference type="EMBL" id="JBHTJG010000012">
    <property type="protein sequence ID" value="MFD0948337.1"/>
    <property type="molecule type" value="Genomic_DNA"/>
</dbReference>
<reference evidence="17" key="1">
    <citation type="journal article" date="2019" name="Int. J. Syst. Evol. Microbiol.">
        <title>The Global Catalogue of Microorganisms (GCM) 10K type strain sequencing project: providing services to taxonomists for standard genome sequencing and annotation.</title>
        <authorList>
            <consortium name="The Broad Institute Genomics Platform"/>
            <consortium name="The Broad Institute Genome Sequencing Center for Infectious Disease"/>
            <person name="Wu L."/>
            <person name="Ma J."/>
        </authorList>
    </citation>
    <scope>NUCLEOTIDE SEQUENCE [LARGE SCALE GENOMIC DNA]</scope>
    <source>
        <strain evidence="17">CCUG 62982</strain>
    </source>
</reference>
<evidence type="ECO:0000256" key="2">
    <source>
        <dbReference type="ARBA" id="ARBA00022448"/>
    </source>
</evidence>
<feature type="domain" description="TonB-dependent receptor plug" evidence="15">
    <location>
        <begin position="60"/>
        <end position="166"/>
    </location>
</feature>
<evidence type="ECO:0000256" key="1">
    <source>
        <dbReference type="ARBA" id="ARBA00004571"/>
    </source>
</evidence>
<evidence type="ECO:0000256" key="8">
    <source>
        <dbReference type="ARBA" id="ARBA00023077"/>
    </source>
</evidence>
<keyword evidence="3 11" id="KW-1134">Transmembrane beta strand</keyword>
<dbReference type="SUPFAM" id="SSF56935">
    <property type="entry name" value="Porins"/>
    <property type="match status" value="1"/>
</dbReference>
<dbReference type="Pfam" id="PF00593">
    <property type="entry name" value="TonB_dep_Rec_b-barrel"/>
    <property type="match status" value="1"/>
</dbReference>
<keyword evidence="9 11" id="KW-0472">Membrane</keyword>
<name>A0ABW3HFP1_9SPHN</name>
<keyword evidence="5 11" id="KW-0812">Transmembrane</keyword>
<dbReference type="PANTHER" id="PTHR32552:SF81">
    <property type="entry name" value="TONB-DEPENDENT OUTER MEMBRANE RECEPTOR"/>
    <property type="match status" value="1"/>
</dbReference>
<evidence type="ECO:0000256" key="12">
    <source>
        <dbReference type="RuleBase" id="RU003357"/>
    </source>
</evidence>
<keyword evidence="17" id="KW-1185">Reference proteome</keyword>
<keyword evidence="16" id="KW-0675">Receptor</keyword>
<dbReference type="InterPro" id="IPR036942">
    <property type="entry name" value="Beta-barrel_TonB_sf"/>
</dbReference>
<sequence length="749" mass="80755">MRTHSGALRGLLAASATVIALSGARPALAQEDPAPAQTAQDDGYGLGEIVVTAQKRESSLQDTPVAISAFSGADIAERGITNMSNLQSYVPNLNVGSEQDGVKISLRGIGLQGTTSISDSGVAFYVDNFYVGRPSGGNATFFDIDRIEVLRGPQGTLYGRNATGGVVNVISKAPAQDIEGEVGASYGSREHVELRGMLNLPIAPDVAALRVSAVWSREDGYVKNISTVPGTSDGYGSDGDIALRGQLLLGRPDVIEVLLFGSYLKQNGTGIPMKFLERNIGGPPPTQALLATIPPENPDPLIINNNAPASNDVENKTVFAKATKDFGGVEAVLQIGKMWQTSDLYQDFDGSPVDVSRFRKYEDGDASSAEFRLASTGGGPFSWIVGAYYYKDSTYILRNVKLNGLTPGGMISLPDFILDETGASRTIAGFGSATYAILPEFRVTAGARYTDDRKSGTKVTRGNFGQPFPPDIPNAQFTGIANFDKFNWKLGLEWDAAPDVLVYSSVSTGYKAGGFNISSDASPYGPENITAYEFGIKSDFWDRRARVNLDSFYYDYKDMQLTTLGTFGPSNAPGQFTVNAGKSRIYGIELDTQFKVTRELLLTASYAFTDAKFSALVNRDPRTNILRDLSGNVVPYVSKHTINLGGQYEANLGSSGSITFAANYNWHSKKYLREFNDPVIDLVPSNGRTDVTVTYKVADTGLRITAFVTDLENDVEKTNIYISPGFIGLSAVTSYTKPRTWGIRADFSF</sequence>
<dbReference type="InterPro" id="IPR000531">
    <property type="entry name" value="Beta-barrel_TonB"/>
</dbReference>
<comment type="caution">
    <text evidence="16">The sequence shown here is derived from an EMBL/GenBank/DDBJ whole genome shotgun (WGS) entry which is preliminary data.</text>
</comment>
<evidence type="ECO:0000256" key="5">
    <source>
        <dbReference type="ARBA" id="ARBA00022692"/>
    </source>
</evidence>
<keyword evidence="7" id="KW-0406">Ion transport</keyword>
<evidence type="ECO:0000259" key="15">
    <source>
        <dbReference type="Pfam" id="PF07715"/>
    </source>
</evidence>
<evidence type="ECO:0000256" key="11">
    <source>
        <dbReference type="PROSITE-ProRule" id="PRU01360"/>
    </source>
</evidence>
<evidence type="ECO:0000256" key="9">
    <source>
        <dbReference type="ARBA" id="ARBA00023136"/>
    </source>
</evidence>
<keyword evidence="8 12" id="KW-0798">TonB box</keyword>
<dbReference type="PANTHER" id="PTHR32552">
    <property type="entry name" value="FERRICHROME IRON RECEPTOR-RELATED"/>
    <property type="match status" value="1"/>
</dbReference>
<organism evidence="16 17">
    <name type="scientific">Sphingomonas canadensis</name>
    <dbReference type="NCBI Taxonomy" id="1219257"/>
    <lineage>
        <taxon>Bacteria</taxon>
        <taxon>Pseudomonadati</taxon>
        <taxon>Pseudomonadota</taxon>
        <taxon>Alphaproteobacteria</taxon>
        <taxon>Sphingomonadales</taxon>
        <taxon>Sphingomonadaceae</taxon>
        <taxon>Sphingomonas</taxon>
    </lineage>
</organism>
<keyword evidence="10 11" id="KW-0998">Cell outer membrane</keyword>
<proteinExistence type="inferred from homology"/>